<feature type="region of interest" description="Disordered" evidence="1">
    <location>
        <begin position="65"/>
        <end position="91"/>
    </location>
</feature>
<keyword evidence="3" id="KW-0378">Hydrolase</keyword>
<dbReference type="GO" id="GO:0004035">
    <property type="term" value="F:alkaline phosphatase activity"/>
    <property type="evidence" value="ECO:0007669"/>
    <property type="project" value="UniProtKB-EC"/>
</dbReference>
<feature type="non-terminal residue" evidence="3">
    <location>
        <position position="568"/>
    </location>
</feature>
<evidence type="ECO:0000256" key="1">
    <source>
        <dbReference type="SAM" id="MobiDB-lite"/>
    </source>
</evidence>
<dbReference type="AlphaFoldDB" id="A0A3B0RW94"/>
<dbReference type="EMBL" id="UOEC01000132">
    <property type="protein sequence ID" value="VAV96557.1"/>
    <property type="molecule type" value="Genomic_DNA"/>
</dbReference>
<evidence type="ECO:0000313" key="3">
    <source>
        <dbReference type="EMBL" id="VAV96557.1"/>
    </source>
</evidence>
<dbReference type="InterPro" id="IPR049804">
    <property type="entry name" value="Choice_anch_L"/>
</dbReference>
<gene>
    <name evidence="3" type="ORF">MNBD_ALPHA08-762</name>
</gene>
<dbReference type="InterPro" id="IPR025592">
    <property type="entry name" value="DUF4347"/>
</dbReference>
<feature type="domain" description="DUF4347" evidence="2">
    <location>
        <begin position="109"/>
        <end position="273"/>
    </location>
</feature>
<protein>
    <submittedName>
        <fullName evidence="3">Alkaline phosphatase</fullName>
        <ecNumber evidence="3">3.1.3.1</ecNumber>
    </submittedName>
</protein>
<dbReference type="Pfam" id="PF14252">
    <property type="entry name" value="DUF4347"/>
    <property type="match status" value="1"/>
</dbReference>
<sequence>MSNIRAKLSSFVRKNAARSARKKAEDLAADLKVSSLRHTAHLMALEPRIALDAAAIATGMEVLAGPGDDAPDQVADNQNNQSEAANSDTTEELAQALVDSGASTSTNEIVFIDSTVEGYELLLEGIDESVEVVILDSTRDGVEQIAEILAGRTDVDAIHIIAHGGVGEMRLGNATLDSESIAGEYADELAVIGDALTSEGDILIYGCDFAKGDVGATAVTDLARATGADIAASEDTTGNAELGGDWDFEVTSGQIEAEIALSEAVQASFDGILPITITNTADAATLADAIFGSGVTVLDSSTPGVSDPSYAGTLAQAGTFTDGLASGYLNFDDGVIFSSGNATDINGAPAGNSSTNIAGGVDNDADFNAINDGVTTRDAAFLEATVIPSTDKLTVQFVFGSEEYNEYVYSTFNDQLGVWVNGVHYAATPDGQTIGIGSINRAADFNPANGSDANDPNATHDPTDGIFESALPSLYRDNSTATFVTEMDGFTVTVSITIDVVAGQQTDIKIGIADTGDAALDSWLLIQADSFASETIANKDEVITNVTTPVTFFPMANDTDGNGQTLSL</sequence>
<feature type="compositionally biased region" description="Polar residues" evidence="1">
    <location>
        <begin position="75"/>
        <end position="88"/>
    </location>
</feature>
<dbReference type="NCBIfam" id="NF038133">
    <property type="entry name" value="choice_anch_L"/>
    <property type="match status" value="1"/>
</dbReference>
<evidence type="ECO:0000259" key="2">
    <source>
        <dbReference type="Pfam" id="PF14252"/>
    </source>
</evidence>
<accession>A0A3B0RW94</accession>
<organism evidence="3">
    <name type="scientific">hydrothermal vent metagenome</name>
    <dbReference type="NCBI Taxonomy" id="652676"/>
    <lineage>
        <taxon>unclassified sequences</taxon>
        <taxon>metagenomes</taxon>
        <taxon>ecological metagenomes</taxon>
    </lineage>
</organism>
<proteinExistence type="predicted"/>
<reference evidence="3" key="1">
    <citation type="submission" date="2018-06" db="EMBL/GenBank/DDBJ databases">
        <authorList>
            <person name="Zhirakovskaya E."/>
        </authorList>
    </citation>
    <scope>NUCLEOTIDE SEQUENCE</scope>
</reference>
<dbReference type="EC" id="3.1.3.1" evidence="3"/>
<name>A0A3B0RW94_9ZZZZ</name>